<proteinExistence type="predicted"/>
<evidence type="ECO:0000313" key="3">
    <source>
        <dbReference type="Proteomes" id="UP000324748"/>
    </source>
</evidence>
<dbReference type="Proteomes" id="UP000324748">
    <property type="component" value="Unassembled WGS sequence"/>
</dbReference>
<comment type="caution">
    <text evidence="2">The sequence shown here is derived from an EMBL/GenBank/DDBJ whole genome shotgun (WGS) entry which is preliminary data.</text>
</comment>
<evidence type="ECO:0000313" key="2">
    <source>
        <dbReference type="EMBL" id="KAA1071755.1"/>
    </source>
</evidence>
<keyword evidence="1" id="KW-0732">Signal</keyword>
<organism evidence="2 3">
    <name type="scientific">Puccinia graminis f. sp. tritici</name>
    <dbReference type="NCBI Taxonomy" id="56615"/>
    <lineage>
        <taxon>Eukaryota</taxon>
        <taxon>Fungi</taxon>
        <taxon>Dikarya</taxon>
        <taxon>Basidiomycota</taxon>
        <taxon>Pucciniomycotina</taxon>
        <taxon>Pucciniomycetes</taxon>
        <taxon>Pucciniales</taxon>
        <taxon>Pucciniaceae</taxon>
        <taxon>Puccinia</taxon>
    </lineage>
</organism>
<dbReference type="EMBL" id="VSWC01000170">
    <property type="protein sequence ID" value="KAA1071755.1"/>
    <property type="molecule type" value="Genomic_DNA"/>
</dbReference>
<accession>A0A5B0M4M9</accession>
<sequence>MLLKFLFICMWTSTATWGTSIPHMVPKRVREDELCALPKLRYFDPSEDDTSKPKVHLRLLGNRRKHLNQHHEFHVFTQEEPSGSTQPAAKRKCLEIGKNWGEGELDSFQT</sequence>
<feature type="chain" id="PRO_5022815026" evidence="1">
    <location>
        <begin position="19"/>
        <end position="110"/>
    </location>
</feature>
<dbReference type="AlphaFoldDB" id="A0A5B0M4M9"/>
<gene>
    <name evidence="2" type="ORF">PGT21_018402</name>
</gene>
<reference evidence="2 3" key="1">
    <citation type="submission" date="2019-05" db="EMBL/GenBank/DDBJ databases">
        <title>Emergence of the Ug99 lineage of the wheat stem rust pathogen through somatic hybridization.</title>
        <authorList>
            <person name="Li F."/>
            <person name="Upadhyaya N.M."/>
            <person name="Sperschneider J."/>
            <person name="Matny O."/>
            <person name="Nguyen-Phuc H."/>
            <person name="Mago R."/>
            <person name="Raley C."/>
            <person name="Miller M.E."/>
            <person name="Silverstein K.A.T."/>
            <person name="Henningsen E."/>
            <person name="Hirsch C.D."/>
            <person name="Visser B."/>
            <person name="Pretorius Z.A."/>
            <person name="Steffenson B.J."/>
            <person name="Schwessinger B."/>
            <person name="Dodds P.N."/>
            <person name="Figueroa M."/>
        </authorList>
    </citation>
    <scope>NUCLEOTIDE SEQUENCE [LARGE SCALE GENOMIC DNA]</scope>
    <source>
        <strain evidence="2">21-0</strain>
    </source>
</reference>
<evidence type="ECO:0000256" key="1">
    <source>
        <dbReference type="SAM" id="SignalP"/>
    </source>
</evidence>
<protein>
    <submittedName>
        <fullName evidence="2">Uncharacterized protein</fullName>
    </submittedName>
</protein>
<feature type="signal peptide" evidence="1">
    <location>
        <begin position="1"/>
        <end position="18"/>
    </location>
</feature>
<keyword evidence="3" id="KW-1185">Reference proteome</keyword>
<name>A0A5B0M4M9_PUCGR</name>